<dbReference type="PIRSF" id="PIRSF000509">
    <property type="entry name" value="Trp_DMAT"/>
    <property type="match status" value="1"/>
</dbReference>
<organism evidence="4 5">
    <name type="scientific">Viridothelium virens</name>
    <name type="common">Speckled blister lichen</name>
    <name type="synonym">Trypethelium virens</name>
    <dbReference type="NCBI Taxonomy" id="1048519"/>
    <lineage>
        <taxon>Eukaryota</taxon>
        <taxon>Fungi</taxon>
        <taxon>Dikarya</taxon>
        <taxon>Ascomycota</taxon>
        <taxon>Pezizomycotina</taxon>
        <taxon>Dothideomycetes</taxon>
        <taxon>Dothideomycetes incertae sedis</taxon>
        <taxon>Trypetheliales</taxon>
        <taxon>Trypetheliaceae</taxon>
        <taxon>Viridothelium</taxon>
    </lineage>
</organism>
<feature type="binding site" evidence="3">
    <location>
        <position position="108"/>
    </location>
    <ligand>
        <name>L-tryptophan</name>
        <dbReference type="ChEBI" id="CHEBI:57912"/>
    </ligand>
</feature>
<dbReference type="InterPro" id="IPR012148">
    <property type="entry name" value="ABBA_DMATS-like"/>
</dbReference>
<feature type="binding site" evidence="3">
    <location>
        <position position="277"/>
    </location>
    <ligand>
        <name>dimethylallyl diphosphate</name>
        <dbReference type="ChEBI" id="CHEBI:57623"/>
    </ligand>
</feature>
<feature type="binding site" evidence="3">
    <location>
        <position position="273"/>
    </location>
    <ligand>
        <name>dimethylallyl diphosphate</name>
        <dbReference type="ChEBI" id="CHEBI:57623"/>
    </ligand>
</feature>
<dbReference type="PANTHER" id="PTHR40627">
    <property type="entry name" value="INDOLE PRENYLTRANSFERASE TDIB-RELATED"/>
    <property type="match status" value="1"/>
</dbReference>
<dbReference type="InterPro" id="IPR033964">
    <property type="entry name" value="ABBA"/>
</dbReference>
<dbReference type="EMBL" id="ML991840">
    <property type="protein sequence ID" value="KAF2230514.1"/>
    <property type="molecule type" value="Genomic_DNA"/>
</dbReference>
<dbReference type="Proteomes" id="UP000800092">
    <property type="component" value="Unassembled WGS sequence"/>
</dbReference>
<dbReference type="SFLD" id="SFLDS00036">
    <property type="entry name" value="Aromatic_Prenyltransferase"/>
    <property type="match status" value="1"/>
</dbReference>
<evidence type="ECO:0000256" key="2">
    <source>
        <dbReference type="ARBA" id="ARBA00022679"/>
    </source>
</evidence>
<dbReference type="GO" id="GO:0016765">
    <property type="term" value="F:transferase activity, transferring alkyl or aryl (other than methyl) groups"/>
    <property type="evidence" value="ECO:0007669"/>
    <property type="project" value="InterPro"/>
</dbReference>
<keyword evidence="2 4" id="KW-0808">Transferase</keyword>
<feature type="binding site" evidence="3">
    <location>
        <position position="356"/>
    </location>
    <ligand>
        <name>dimethylallyl diphosphate</name>
        <dbReference type="ChEBI" id="CHEBI:57623"/>
    </ligand>
</feature>
<feature type="binding site" evidence="3">
    <location>
        <position position="275"/>
    </location>
    <ligand>
        <name>dimethylallyl diphosphate</name>
        <dbReference type="ChEBI" id="CHEBI:57623"/>
    </ligand>
</feature>
<dbReference type="NCBIfam" id="TIGR03429">
    <property type="entry name" value="arom_pren_DMATS"/>
    <property type="match status" value="1"/>
</dbReference>
<dbReference type="PANTHER" id="PTHR40627:SF4">
    <property type="entry name" value="PRENYLTRANSFERASE ASQH1-RELATED"/>
    <property type="match status" value="1"/>
</dbReference>
<proteinExistence type="inferred from homology"/>
<keyword evidence="5" id="KW-1185">Reference proteome</keyword>
<dbReference type="Pfam" id="PF11991">
    <property type="entry name" value="Trp_DMAT"/>
    <property type="match status" value="1"/>
</dbReference>
<dbReference type="CDD" id="cd13929">
    <property type="entry name" value="PT-DMATS_CymD"/>
    <property type="match status" value="1"/>
</dbReference>
<feature type="binding site" evidence="3">
    <location>
        <position position="204"/>
    </location>
    <ligand>
        <name>dimethylallyl diphosphate</name>
        <dbReference type="ChEBI" id="CHEBI:57623"/>
    </ligand>
</feature>
<reference evidence="4" key="1">
    <citation type="journal article" date="2020" name="Stud. Mycol.">
        <title>101 Dothideomycetes genomes: a test case for predicting lifestyles and emergence of pathogens.</title>
        <authorList>
            <person name="Haridas S."/>
            <person name="Albert R."/>
            <person name="Binder M."/>
            <person name="Bloem J."/>
            <person name="Labutti K."/>
            <person name="Salamov A."/>
            <person name="Andreopoulos B."/>
            <person name="Baker S."/>
            <person name="Barry K."/>
            <person name="Bills G."/>
            <person name="Bluhm B."/>
            <person name="Cannon C."/>
            <person name="Castanera R."/>
            <person name="Culley D."/>
            <person name="Daum C."/>
            <person name="Ezra D."/>
            <person name="Gonzalez J."/>
            <person name="Henrissat B."/>
            <person name="Kuo A."/>
            <person name="Liang C."/>
            <person name="Lipzen A."/>
            <person name="Lutzoni F."/>
            <person name="Magnuson J."/>
            <person name="Mondo S."/>
            <person name="Nolan M."/>
            <person name="Ohm R."/>
            <person name="Pangilinan J."/>
            <person name="Park H.-J."/>
            <person name="Ramirez L."/>
            <person name="Alfaro M."/>
            <person name="Sun H."/>
            <person name="Tritt A."/>
            <person name="Yoshinaga Y."/>
            <person name="Zwiers L.-H."/>
            <person name="Turgeon B."/>
            <person name="Goodwin S."/>
            <person name="Spatafora J."/>
            <person name="Crous P."/>
            <person name="Grigoriev I."/>
        </authorList>
    </citation>
    <scope>NUCLEOTIDE SEQUENCE</scope>
    <source>
        <strain evidence="4">Tuck. ex Michener</strain>
    </source>
</reference>
<protein>
    <submittedName>
        <fullName evidence="4">Aromatic prenyltransferase</fullName>
    </submittedName>
</protein>
<feature type="binding site" evidence="3">
    <location>
        <position position="123"/>
    </location>
    <ligand>
        <name>dimethylallyl diphosphate</name>
        <dbReference type="ChEBI" id="CHEBI:57623"/>
    </ligand>
</feature>
<dbReference type="AlphaFoldDB" id="A0A6A6GXJ0"/>
<evidence type="ECO:0000313" key="4">
    <source>
        <dbReference type="EMBL" id="KAF2230514.1"/>
    </source>
</evidence>
<dbReference type="InterPro" id="IPR017795">
    <property type="entry name" value="ABBA_NscD-like"/>
</dbReference>
<evidence type="ECO:0000313" key="5">
    <source>
        <dbReference type="Proteomes" id="UP000800092"/>
    </source>
</evidence>
<evidence type="ECO:0000256" key="1">
    <source>
        <dbReference type="ARBA" id="ARBA00010209"/>
    </source>
</evidence>
<comment type="similarity">
    <text evidence="1">Belongs to the tryptophan dimethylallyltransferase family.</text>
</comment>
<gene>
    <name evidence="4" type="ORF">EV356DRAFT_508902</name>
</gene>
<sequence>MLLPEFYYFASGPRTTSKERPDSMITKERVTNIPIDCEHNWKEANQDFWCRYLGGSLAILLRHAGYSEEAQYGHWLFLNKVIAPNLGLSLHAQSRWKSFMTDDGGPVELSWEWPVGTETPKIRYSIEPIGPQAGTWLDPYNTSVLGPFNKFLLETLSETAMVWFNHFEKEFCPTQEHFLRMSSEDHSTHHFYAFDLEDDKTTAKAYFFPALRAQEAKMSTLDVICQAISRAPQWRLAGSQALVSFRNFATKPASAKLEFSMLAIDLVEPSLSRVKIYYRCRRTDFESVVHNLTLGERERAAALRQGLESLRALWDALFQVDSQSKTSLPYVNHQTAGILYYAELRPGSSMPSTKIYLPVRHYSVTDQHITTTLSSYFRTSVHHCAVQGYKKTMQSLL</sequence>
<dbReference type="OrthoDB" id="3354387at2759"/>
<accession>A0A6A6GXJ0</accession>
<evidence type="ECO:0000256" key="3">
    <source>
        <dbReference type="PIRSR" id="PIRSR000509-1"/>
    </source>
</evidence>
<name>A0A6A6GXJ0_VIRVR</name>
<feature type="binding site" evidence="3">
    <location>
        <position position="206"/>
    </location>
    <ligand>
        <name>dimethylallyl diphosphate</name>
        <dbReference type="ChEBI" id="CHEBI:57623"/>
    </ligand>
</feature>
<dbReference type="GO" id="GO:0009820">
    <property type="term" value="P:alkaloid metabolic process"/>
    <property type="evidence" value="ECO:0007669"/>
    <property type="project" value="InterPro"/>
</dbReference>